<accession>A0A226DRL6</accession>
<dbReference type="Pfam" id="PF07883">
    <property type="entry name" value="Cupin_2"/>
    <property type="match status" value="1"/>
</dbReference>
<protein>
    <submittedName>
        <fullName evidence="3">HTH-type transcriptional regulator PuuR</fullName>
    </submittedName>
</protein>
<comment type="caution">
    <text evidence="3">The sequence shown here is derived from an EMBL/GenBank/DDBJ whole genome shotgun (WGS) entry which is preliminary data.</text>
</comment>
<proteinExistence type="predicted"/>
<dbReference type="Proteomes" id="UP000198287">
    <property type="component" value="Unassembled WGS sequence"/>
</dbReference>
<evidence type="ECO:0000259" key="2">
    <source>
        <dbReference type="Pfam" id="PF07883"/>
    </source>
</evidence>
<keyword evidence="1" id="KW-0732">Signal</keyword>
<dbReference type="OrthoDB" id="7779903at2759"/>
<feature type="chain" id="PRO_5012917574" evidence="1">
    <location>
        <begin position="26"/>
        <end position="150"/>
    </location>
</feature>
<dbReference type="AlphaFoldDB" id="A0A226DRL6"/>
<name>A0A226DRL6_FOLCA</name>
<reference evidence="3 4" key="1">
    <citation type="submission" date="2015-12" db="EMBL/GenBank/DDBJ databases">
        <title>The genome of Folsomia candida.</title>
        <authorList>
            <person name="Faddeeva A."/>
            <person name="Derks M.F."/>
            <person name="Anvar Y."/>
            <person name="Smit S."/>
            <person name="Van Straalen N."/>
            <person name="Roelofs D."/>
        </authorList>
    </citation>
    <scope>NUCLEOTIDE SEQUENCE [LARGE SCALE GENOMIC DNA]</scope>
    <source>
        <strain evidence="3 4">VU population</strain>
        <tissue evidence="3">Whole body</tissue>
    </source>
</reference>
<evidence type="ECO:0000313" key="4">
    <source>
        <dbReference type="Proteomes" id="UP000198287"/>
    </source>
</evidence>
<dbReference type="Gene3D" id="2.60.120.10">
    <property type="entry name" value="Jelly Rolls"/>
    <property type="match status" value="1"/>
</dbReference>
<feature type="domain" description="Cupin type-2" evidence="2">
    <location>
        <begin position="48"/>
        <end position="118"/>
    </location>
</feature>
<evidence type="ECO:0000313" key="3">
    <source>
        <dbReference type="EMBL" id="OXA47710.1"/>
    </source>
</evidence>
<dbReference type="PANTHER" id="PTHR38599">
    <property type="entry name" value="CUPIN DOMAIN PROTEIN (AFU_ORTHOLOGUE AFUA_3G13620)"/>
    <property type="match status" value="1"/>
</dbReference>
<dbReference type="SUPFAM" id="SSF51182">
    <property type="entry name" value="RmlC-like cupins"/>
    <property type="match status" value="1"/>
</dbReference>
<dbReference type="PANTHER" id="PTHR38599:SF1">
    <property type="entry name" value="CUPIN DOMAIN PROTEIN (AFU_ORTHOLOGUE AFUA_3G13620)"/>
    <property type="match status" value="1"/>
</dbReference>
<organism evidence="3 4">
    <name type="scientific">Folsomia candida</name>
    <name type="common">Springtail</name>
    <dbReference type="NCBI Taxonomy" id="158441"/>
    <lineage>
        <taxon>Eukaryota</taxon>
        <taxon>Metazoa</taxon>
        <taxon>Ecdysozoa</taxon>
        <taxon>Arthropoda</taxon>
        <taxon>Hexapoda</taxon>
        <taxon>Collembola</taxon>
        <taxon>Entomobryomorpha</taxon>
        <taxon>Isotomoidea</taxon>
        <taxon>Isotomidae</taxon>
        <taxon>Proisotominae</taxon>
        <taxon>Folsomia</taxon>
    </lineage>
</organism>
<gene>
    <name evidence="3" type="ORF">Fcan01_17960</name>
</gene>
<dbReference type="CDD" id="cd02234">
    <property type="entry name" value="cupin_BLR7677-like"/>
    <property type="match status" value="1"/>
</dbReference>
<sequence length="150" mass="16335">MSTPLIKSLQILALLFALCYTSSKANLAVVLEQPVVTPSTNVVATMVHLTFPPGDLGSDPHTHPGPVVGYVLEGEFLFQKNKDPLRILKAGDTFYENEGDVHVWSANASNSTTCKVLATLMGRPGEPILTFVKDYPRISREEALKIALNK</sequence>
<dbReference type="InterPro" id="IPR013096">
    <property type="entry name" value="Cupin_2"/>
</dbReference>
<evidence type="ECO:0000256" key="1">
    <source>
        <dbReference type="SAM" id="SignalP"/>
    </source>
</evidence>
<feature type="signal peptide" evidence="1">
    <location>
        <begin position="1"/>
        <end position="25"/>
    </location>
</feature>
<dbReference type="InterPro" id="IPR011051">
    <property type="entry name" value="RmlC_Cupin_sf"/>
</dbReference>
<dbReference type="InterPro" id="IPR014710">
    <property type="entry name" value="RmlC-like_jellyroll"/>
</dbReference>
<keyword evidence="4" id="KW-1185">Reference proteome</keyword>
<dbReference type="EMBL" id="LNIX01000013">
    <property type="protein sequence ID" value="OXA47710.1"/>
    <property type="molecule type" value="Genomic_DNA"/>
</dbReference>